<dbReference type="Gene3D" id="2.60.210.10">
    <property type="entry name" value="Apoptosis, Tumor Necrosis Factor Receptor Associated Protein 2, Chain A"/>
    <property type="match status" value="1"/>
</dbReference>
<name>A0AAV4UKX5_CAEEX</name>
<sequence length="275" mass="32180">MADDGGSKIPDFKFTWIIENFSYCLPWMKLKSPTFTVDTMEGTEWHLLLSFKVDLDPIYITFEICREDDGRPTVIDTEFELSFLDRNGFPVVKQWNKSLFGPKDILGFSKFFELKDVLIRTDNDFLEEGTLTVCCRMWRIATEIRGTSTCLGRSRLGMEHMSHQWIIQEFKTLNLGVEKTLLIQTTSKQVPSLSLSLFLDGGQIQIEITQGDECASNMCYCKISLIDVEKKVPFSTQDQHWFYSNKKRKDVWRFPIFLTKTNLWLIKHYIYQMIP</sequence>
<evidence type="ECO:0000313" key="3">
    <source>
        <dbReference type="Proteomes" id="UP001054945"/>
    </source>
</evidence>
<dbReference type="InterPro" id="IPR008974">
    <property type="entry name" value="TRAF-like"/>
</dbReference>
<evidence type="ECO:0000313" key="2">
    <source>
        <dbReference type="EMBL" id="GIY58379.1"/>
    </source>
</evidence>
<gene>
    <name evidence="2" type="primary">AVEN_149405_1</name>
    <name evidence="2" type="ORF">CEXT_49851</name>
</gene>
<organism evidence="2 3">
    <name type="scientific">Caerostris extrusa</name>
    <name type="common">Bark spider</name>
    <name type="synonym">Caerostris bankana</name>
    <dbReference type="NCBI Taxonomy" id="172846"/>
    <lineage>
        <taxon>Eukaryota</taxon>
        <taxon>Metazoa</taxon>
        <taxon>Ecdysozoa</taxon>
        <taxon>Arthropoda</taxon>
        <taxon>Chelicerata</taxon>
        <taxon>Arachnida</taxon>
        <taxon>Araneae</taxon>
        <taxon>Araneomorphae</taxon>
        <taxon>Entelegynae</taxon>
        <taxon>Araneoidea</taxon>
        <taxon>Araneidae</taxon>
        <taxon>Caerostris</taxon>
    </lineage>
</organism>
<dbReference type="Pfam" id="PF22486">
    <property type="entry name" value="MATH_2"/>
    <property type="match status" value="1"/>
</dbReference>
<comment type="caution">
    <text evidence="2">The sequence shown here is derived from an EMBL/GenBank/DDBJ whole genome shotgun (WGS) entry which is preliminary data.</text>
</comment>
<dbReference type="AlphaFoldDB" id="A0AAV4UKX5"/>
<dbReference type="SUPFAM" id="SSF49599">
    <property type="entry name" value="TRAF domain-like"/>
    <property type="match status" value="1"/>
</dbReference>
<feature type="domain" description="MATH" evidence="1">
    <location>
        <begin position="11"/>
        <end position="137"/>
    </location>
</feature>
<keyword evidence="3" id="KW-1185">Reference proteome</keyword>
<accession>A0AAV4UKX5</accession>
<dbReference type="EMBL" id="BPLR01013052">
    <property type="protein sequence ID" value="GIY58379.1"/>
    <property type="molecule type" value="Genomic_DNA"/>
</dbReference>
<dbReference type="CDD" id="cd00121">
    <property type="entry name" value="MATH"/>
    <property type="match status" value="1"/>
</dbReference>
<dbReference type="InterPro" id="IPR002083">
    <property type="entry name" value="MATH/TRAF_dom"/>
</dbReference>
<reference evidence="2 3" key="1">
    <citation type="submission" date="2021-06" db="EMBL/GenBank/DDBJ databases">
        <title>Caerostris extrusa draft genome.</title>
        <authorList>
            <person name="Kono N."/>
            <person name="Arakawa K."/>
        </authorList>
    </citation>
    <scope>NUCLEOTIDE SEQUENCE [LARGE SCALE GENOMIC DNA]</scope>
</reference>
<dbReference type="Proteomes" id="UP001054945">
    <property type="component" value="Unassembled WGS sequence"/>
</dbReference>
<protein>
    <submittedName>
        <fullName evidence="2">MATH domain-containing protein</fullName>
    </submittedName>
</protein>
<evidence type="ECO:0000259" key="1">
    <source>
        <dbReference type="PROSITE" id="PS50144"/>
    </source>
</evidence>
<dbReference type="PROSITE" id="PS50144">
    <property type="entry name" value="MATH"/>
    <property type="match status" value="1"/>
</dbReference>
<proteinExistence type="predicted"/>